<dbReference type="OrthoDB" id="418349at2759"/>
<proteinExistence type="inferred from homology"/>
<comment type="similarity">
    <text evidence="1">Belongs to the pseudouridine synthase RluA family.</text>
</comment>
<dbReference type="GO" id="GO:0009982">
    <property type="term" value="F:pseudouridine synthase activity"/>
    <property type="evidence" value="ECO:0007669"/>
    <property type="project" value="InterPro"/>
</dbReference>
<keyword evidence="3" id="KW-1185">Reference proteome</keyword>
<dbReference type="GeneID" id="108671412"/>
<dbReference type="Pfam" id="PF00849">
    <property type="entry name" value="PseudoU_synth_2"/>
    <property type="match status" value="1"/>
</dbReference>
<dbReference type="GO" id="GO:0003723">
    <property type="term" value="F:RNA binding"/>
    <property type="evidence" value="ECO:0007669"/>
    <property type="project" value="InterPro"/>
</dbReference>
<evidence type="ECO:0000313" key="3">
    <source>
        <dbReference type="Proteomes" id="UP000694843"/>
    </source>
</evidence>
<evidence type="ECO:0000259" key="2">
    <source>
        <dbReference type="Pfam" id="PF00849"/>
    </source>
</evidence>
<dbReference type="KEGG" id="hazt:108671412"/>
<dbReference type="InterPro" id="IPR006145">
    <property type="entry name" value="PsdUridine_synth_RsuA/RluA"/>
</dbReference>
<dbReference type="SUPFAM" id="SSF55120">
    <property type="entry name" value="Pseudouridine synthase"/>
    <property type="match status" value="1"/>
</dbReference>
<dbReference type="InterPro" id="IPR050188">
    <property type="entry name" value="RluA_PseudoU_synthase"/>
</dbReference>
<dbReference type="Proteomes" id="UP000694843">
    <property type="component" value="Unplaced"/>
</dbReference>
<feature type="domain" description="Pseudouridine synthase RsuA/RluA-like" evidence="2">
    <location>
        <begin position="34"/>
        <end position="198"/>
    </location>
</feature>
<evidence type="ECO:0000256" key="1">
    <source>
        <dbReference type="ARBA" id="ARBA00010876"/>
    </source>
</evidence>
<organism evidence="3 4">
    <name type="scientific">Hyalella azteca</name>
    <name type="common">Amphipod</name>
    <dbReference type="NCBI Taxonomy" id="294128"/>
    <lineage>
        <taxon>Eukaryota</taxon>
        <taxon>Metazoa</taxon>
        <taxon>Ecdysozoa</taxon>
        <taxon>Arthropoda</taxon>
        <taxon>Crustacea</taxon>
        <taxon>Multicrustacea</taxon>
        <taxon>Malacostraca</taxon>
        <taxon>Eumalacostraca</taxon>
        <taxon>Peracarida</taxon>
        <taxon>Amphipoda</taxon>
        <taxon>Senticaudata</taxon>
        <taxon>Talitrida</taxon>
        <taxon>Talitroidea</taxon>
        <taxon>Hyalellidae</taxon>
        <taxon>Hyalella</taxon>
    </lineage>
</organism>
<sequence length="275" mass="30665">MTTKLVQSSLSEDETVTCIIRNLEGLKVVYESDDYLVVNKDYDLLINSDNPHIKVTLQTQLENKYPELANPNLGHQFHFCHRLDYATSGLLCVAKHKHAAAAMSAAMSNRRVTKVYVALLRGSISQELIDVHGTIGEPPDPALAALRVCADEGLRQRQAHTRLLLLQTGHYNAGAEASKVLLLAATGRRHQLRAHCSSLGYTIVGDYTYSNRQDTSPTRMMLHAYHFSVHLNGESLDITTEDPFSESSLASQWKPAVTWNELNKESLLKLIKKKS</sequence>
<gene>
    <name evidence="4" type="primary">LOC108671412</name>
</gene>
<dbReference type="PANTHER" id="PTHR21600">
    <property type="entry name" value="MITOCHONDRIAL RNA PSEUDOURIDINE SYNTHASE"/>
    <property type="match status" value="1"/>
</dbReference>
<dbReference type="OMA" id="FGTSGIM"/>
<dbReference type="Gene3D" id="3.30.2350.10">
    <property type="entry name" value="Pseudouridine synthase"/>
    <property type="match status" value="1"/>
</dbReference>
<name>A0A8B7NLC0_HYAAZ</name>
<dbReference type="AlphaFoldDB" id="A0A8B7NLC0"/>
<evidence type="ECO:0000313" key="4">
    <source>
        <dbReference type="RefSeq" id="XP_018014447.1"/>
    </source>
</evidence>
<dbReference type="RefSeq" id="XP_018014447.1">
    <property type="nucleotide sequence ID" value="XM_018158958.2"/>
</dbReference>
<dbReference type="CDD" id="cd02869">
    <property type="entry name" value="PseudoU_synth_RluA_like"/>
    <property type="match status" value="1"/>
</dbReference>
<accession>A0A8B7NLC0</accession>
<dbReference type="PANTHER" id="PTHR21600:SF87">
    <property type="entry name" value="RNA PSEUDOURIDYLATE SYNTHASE DOMAIN-CONTAINING PROTEIN 1"/>
    <property type="match status" value="1"/>
</dbReference>
<protein>
    <submittedName>
        <fullName evidence="4">RNA pseudouridylate synthase domain-containing protein 1 isoform X1</fullName>
    </submittedName>
</protein>
<dbReference type="InterPro" id="IPR020103">
    <property type="entry name" value="PsdUridine_synth_cat_dom_sf"/>
</dbReference>
<reference evidence="4" key="1">
    <citation type="submission" date="2025-08" db="UniProtKB">
        <authorList>
            <consortium name="RefSeq"/>
        </authorList>
    </citation>
    <scope>IDENTIFICATION</scope>
    <source>
        <tissue evidence="4">Whole organism</tissue>
    </source>
</reference>
<dbReference type="GO" id="GO:0000455">
    <property type="term" value="P:enzyme-directed rRNA pseudouridine synthesis"/>
    <property type="evidence" value="ECO:0007669"/>
    <property type="project" value="TreeGrafter"/>
</dbReference>